<dbReference type="InterPro" id="IPR038765">
    <property type="entry name" value="Papain-like_cys_pep_sf"/>
</dbReference>
<evidence type="ECO:0000256" key="4">
    <source>
        <dbReference type="ARBA" id="ARBA00022807"/>
    </source>
</evidence>
<keyword evidence="3" id="KW-0378">Hydrolase</keyword>
<dbReference type="InterPro" id="IPR041382">
    <property type="entry name" value="SH3_16"/>
</dbReference>
<protein>
    <recommendedName>
        <fullName evidence="5">NlpC/P60 domain-containing protein</fullName>
    </recommendedName>
</protein>
<keyword evidence="7" id="KW-1185">Reference proteome</keyword>
<evidence type="ECO:0000313" key="6">
    <source>
        <dbReference type="EMBL" id="GAA5529762.1"/>
    </source>
</evidence>
<feature type="domain" description="NlpC/P60" evidence="5">
    <location>
        <begin position="206"/>
        <end position="342"/>
    </location>
</feature>
<organism evidence="6 7">
    <name type="scientific">Herpetosiphon gulosus</name>
    <dbReference type="NCBI Taxonomy" id="1973496"/>
    <lineage>
        <taxon>Bacteria</taxon>
        <taxon>Bacillati</taxon>
        <taxon>Chloroflexota</taxon>
        <taxon>Chloroflexia</taxon>
        <taxon>Herpetosiphonales</taxon>
        <taxon>Herpetosiphonaceae</taxon>
        <taxon>Herpetosiphon</taxon>
    </lineage>
</organism>
<dbReference type="PROSITE" id="PS51935">
    <property type="entry name" value="NLPC_P60"/>
    <property type="match status" value="1"/>
</dbReference>
<proteinExistence type="inferred from homology"/>
<evidence type="ECO:0000256" key="1">
    <source>
        <dbReference type="ARBA" id="ARBA00007074"/>
    </source>
</evidence>
<evidence type="ECO:0000259" key="5">
    <source>
        <dbReference type="PROSITE" id="PS51935"/>
    </source>
</evidence>
<keyword evidence="4" id="KW-0788">Thiol protease</keyword>
<gene>
    <name evidence="6" type="ORF">Hgul01_03576</name>
</gene>
<comment type="caution">
    <text evidence="6">The sequence shown here is derived from an EMBL/GenBank/DDBJ whole genome shotgun (WGS) entry which is preliminary data.</text>
</comment>
<dbReference type="Pfam" id="PF18348">
    <property type="entry name" value="SH3_16"/>
    <property type="match status" value="1"/>
</dbReference>
<evidence type="ECO:0000313" key="7">
    <source>
        <dbReference type="Proteomes" id="UP001428290"/>
    </source>
</evidence>
<dbReference type="PANTHER" id="PTHR47053:SF1">
    <property type="entry name" value="MUREIN DD-ENDOPEPTIDASE MEPH-RELATED"/>
    <property type="match status" value="1"/>
</dbReference>
<dbReference type="Pfam" id="PF00877">
    <property type="entry name" value="NLPC_P60"/>
    <property type="match status" value="1"/>
</dbReference>
<dbReference type="PANTHER" id="PTHR47053">
    <property type="entry name" value="MUREIN DD-ENDOPEPTIDASE MEPH-RELATED"/>
    <property type="match status" value="1"/>
</dbReference>
<dbReference type="Proteomes" id="UP001428290">
    <property type="component" value="Unassembled WGS sequence"/>
</dbReference>
<dbReference type="RefSeq" id="WP_345723359.1">
    <property type="nucleotide sequence ID" value="NZ_BAABRU010000013.1"/>
</dbReference>
<comment type="similarity">
    <text evidence="1">Belongs to the peptidase C40 family.</text>
</comment>
<dbReference type="InterPro" id="IPR051202">
    <property type="entry name" value="Peptidase_C40"/>
</dbReference>
<evidence type="ECO:0000256" key="2">
    <source>
        <dbReference type="ARBA" id="ARBA00022670"/>
    </source>
</evidence>
<reference evidence="6 7" key="1">
    <citation type="submission" date="2024-02" db="EMBL/GenBank/DDBJ databases">
        <title>Herpetosiphon gulosus NBRC 112829.</title>
        <authorList>
            <person name="Ichikawa N."/>
            <person name="Katano-Makiyama Y."/>
            <person name="Hidaka K."/>
        </authorList>
    </citation>
    <scope>NUCLEOTIDE SEQUENCE [LARGE SCALE GENOMIC DNA]</scope>
    <source>
        <strain evidence="6 7">NBRC 112829</strain>
    </source>
</reference>
<dbReference type="Gene3D" id="3.90.1720.10">
    <property type="entry name" value="endopeptidase domain like (from Nostoc punctiforme)"/>
    <property type="match status" value="1"/>
</dbReference>
<dbReference type="InterPro" id="IPR000064">
    <property type="entry name" value="NLP_P60_dom"/>
</dbReference>
<keyword evidence="2" id="KW-0645">Protease</keyword>
<dbReference type="Gene3D" id="2.30.30.40">
    <property type="entry name" value="SH3 Domains"/>
    <property type="match status" value="1"/>
</dbReference>
<sequence>MHPLQTTIDQYAAQFDRRRMTILAAHVEEDNGTVLRGRVLDRSQHAALLALLPNVRDELIVLREQPEHGFATVVFGVLDVRWQATRDSELVTEASFGEGLEVLAHDHEWLQVITSDGYLGWVRRNGVVLHDQPSTYRSAATHVVTSRWLPLWGLEGDQIGLLPWGIRLEIDEFRDGKAFMRSPAGVPGWLEADSLTPVEDLCSVDSAGIEDMLQAIRQLIGVPYLWGGTTSFGFDCSGLAQAAYRWLGVQLPRDADQQSQIGRLISREQVAAGDLLFWGVLRNIEDYRHERINHVSIALDNEWMIHANQRNWSISLDRIDEVHAHVYQAQGNPGLVVIRRIREEQ</sequence>
<dbReference type="EMBL" id="BAABRU010000013">
    <property type="protein sequence ID" value="GAA5529762.1"/>
    <property type="molecule type" value="Genomic_DNA"/>
</dbReference>
<name>A0ABP9X2X1_9CHLR</name>
<evidence type="ECO:0000256" key="3">
    <source>
        <dbReference type="ARBA" id="ARBA00022801"/>
    </source>
</evidence>
<accession>A0ABP9X2X1</accession>
<dbReference type="SUPFAM" id="SSF54001">
    <property type="entry name" value="Cysteine proteinases"/>
    <property type="match status" value="1"/>
</dbReference>